<feature type="transmembrane region" description="Helical" evidence="9">
    <location>
        <begin position="56"/>
        <end position="78"/>
    </location>
</feature>
<name>A0A2W5IFA6_9ACTN</name>
<dbReference type="GO" id="GO:0016491">
    <property type="term" value="F:oxidoreductase activity"/>
    <property type="evidence" value="ECO:0007669"/>
    <property type="project" value="UniProtKB-KW"/>
</dbReference>
<feature type="domain" description="FAD-binding FR-type" evidence="10">
    <location>
        <begin position="305"/>
        <end position="434"/>
    </location>
</feature>
<dbReference type="RefSeq" id="WP_303678740.1">
    <property type="nucleotide sequence ID" value="NZ_JAPJOB010000003.1"/>
</dbReference>
<dbReference type="Gene3D" id="2.40.30.10">
    <property type="entry name" value="Translation factors"/>
    <property type="match status" value="1"/>
</dbReference>
<evidence type="ECO:0000256" key="8">
    <source>
        <dbReference type="ARBA" id="ARBA00023014"/>
    </source>
</evidence>
<keyword evidence="2" id="KW-0285">Flavoprotein</keyword>
<keyword evidence="9" id="KW-0472">Membrane</keyword>
<dbReference type="InterPro" id="IPR050415">
    <property type="entry name" value="MRET"/>
</dbReference>
<dbReference type="Gene3D" id="3.40.50.80">
    <property type="entry name" value="Nucleotide-binding domain of ferredoxin-NADP reductase (FNR) module"/>
    <property type="match status" value="1"/>
</dbReference>
<dbReference type="PANTHER" id="PTHR47354:SF8">
    <property type="entry name" value="1,2-PHENYLACETYL-COA EPOXIDASE, SUBUNIT E"/>
    <property type="match status" value="1"/>
</dbReference>
<reference evidence="11 12" key="1">
    <citation type="submission" date="2017-08" db="EMBL/GenBank/DDBJ databases">
        <title>Infants hospitalized years apart are colonized by the same room-sourced microbial strains.</title>
        <authorList>
            <person name="Brooks B."/>
            <person name="Olm M.R."/>
            <person name="Firek B.A."/>
            <person name="Baker R."/>
            <person name="Thomas B.C."/>
            <person name="Morowitz M.J."/>
            <person name="Banfield J.F."/>
        </authorList>
    </citation>
    <scope>NUCLEOTIDE SEQUENCE [LARGE SCALE GENOMIC DNA]</scope>
    <source>
        <strain evidence="11">S2_006_000_R1_57</strain>
    </source>
</reference>
<dbReference type="EMBL" id="QFOZ01000004">
    <property type="protein sequence ID" value="PZP89054.1"/>
    <property type="molecule type" value="Genomic_DNA"/>
</dbReference>
<keyword evidence="8" id="KW-0411">Iron-sulfur</keyword>
<dbReference type="PROSITE" id="PS51384">
    <property type="entry name" value="FAD_FR"/>
    <property type="match status" value="1"/>
</dbReference>
<evidence type="ECO:0000256" key="7">
    <source>
        <dbReference type="ARBA" id="ARBA00023004"/>
    </source>
</evidence>
<evidence type="ECO:0000256" key="1">
    <source>
        <dbReference type="ARBA" id="ARBA00001974"/>
    </source>
</evidence>
<keyword evidence="7" id="KW-0408">Iron</keyword>
<dbReference type="GO" id="GO:0046872">
    <property type="term" value="F:metal ion binding"/>
    <property type="evidence" value="ECO:0007669"/>
    <property type="project" value="UniProtKB-KW"/>
</dbReference>
<evidence type="ECO:0000259" key="10">
    <source>
        <dbReference type="PROSITE" id="PS51384"/>
    </source>
</evidence>
<keyword evidence="4" id="KW-0479">Metal-binding</keyword>
<evidence type="ECO:0000256" key="3">
    <source>
        <dbReference type="ARBA" id="ARBA00022714"/>
    </source>
</evidence>
<feature type="transmembrane region" description="Helical" evidence="9">
    <location>
        <begin position="232"/>
        <end position="253"/>
    </location>
</feature>
<dbReference type="GO" id="GO:0050660">
    <property type="term" value="F:flavin adenine dinucleotide binding"/>
    <property type="evidence" value="ECO:0007669"/>
    <property type="project" value="TreeGrafter"/>
</dbReference>
<keyword evidence="9" id="KW-1133">Transmembrane helix</keyword>
<keyword evidence="5" id="KW-0274">FAD</keyword>
<comment type="caution">
    <text evidence="11">The sequence shown here is derived from an EMBL/GenBank/DDBJ whole genome shotgun (WGS) entry which is preliminary data.</text>
</comment>
<protein>
    <recommendedName>
        <fullName evidence="10">FAD-binding FR-type domain-containing protein</fullName>
    </recommendedName>
</protein>
<keyword evidence="9" id="KW-0812">Transmembrane</keyword>
<evidence type="ECO:0000256" key="2">
    <source>
        <dbReference type="ARBA" id="ARBA00022630"/>
    </source>
</evidence>
<evidence type="ECO:0000256" key="6">
    <source>
        <dbReference type="ARBA" id="ARBA00023002"/>
    </source>
</evidence>
<gene>
    <name evidence="11" type="ORF">DI579_03900</name>
</gene>
<dbReference type="SUPFAM" id="SSF63380">
    <property type="entry name" value="Riboflavin synthase domain-like"/>
    <property type="match status" value="1"/>
</dbReference>
<proteinExistence type="predicted"/>
<evidence type="ECO:0000313" key="11">
    <source>
        <dbReference type="EMBL" id="PZP89054.1"/>
    </source>
</evidence>
<sequence length="594" mass="64338">MPTPHKTRYFFSATIKVLKANSGMLLSCLVVPLLVLLAYGDQMGGTTLSGVHDFPVIVLQLAGLWLMVTGIGALDAMPRINKSFNGAEGMLLWNRLATITGFILEWIAYLLRRIALINGDGFAPNTSGEDRDIDLSSTVGQRAVDTVLLVMLIVVTLLLILRYVGPNTPRLAKAKTSQAANAVSGARADGAGADAAGVDGAVVGRASRNSRDRQNSQDSALLTWIARVPFDVIYPLFNAATIILWGVLAWHMWSTSVLDGSALDTSGIGISAKDLPYLLSAYCIVMIMAALVTIRVMLIQQFRTDRLYPGSVVNITYPNPDTAIVTVELAPHLHRGRPESYWYTAGQYSYLGVPGQKEGPHPFTMTSIPNIVGRTGPTQHVGVGSRMRTQGVAWDRTVEYCIKAGGKGSRWLVDNLAEGMPVTVSTPRGGTHPAHGGVRQLWVAGGIGITPFVAWLRDLNYAVGKDFPGQVTLVWSYHPSEKPAYLNLVRQCAREWPWLTLVEVDTENGERLTPQQAHQLAFPADSTDSVNNFDAADAASAGAPSHAPAAAPLYGEDITIHICGPTNLCREYSSYFLEHGVSPDRIHVDAFHMR</sequence>
<feature type="transmembrane region" description="Helical" evidence="9">
    <location>
        <begin position="146"/>
        <end position="165"/>
    </location>
</feature>
<dbReference type="InterPro" id="IPR039261">
    <property type="entry name" value="FNR_nucleotide-bd"/>
</dbReference>
<keyword evidence="3" id="KW-0001">2Fe-2S</keyword>
<evidence type="ECO:0000256" key="4">
    <source>
        <dbReference type="ARBA" id="ARBA00022723"/>
    </source>
</evidence>
<evidence type="ECO:0000313" key="12">
    <source>
        <dbReference type="Proteomes" id="UP000248606"/>
    </source>
</evidence>
<accession>A0A2W5IFA6</accession>
<evidence type="ECO:0000256" key="9">
    <source>
        <dbReference type="SAM" id="Phobius"/>
    </source>
</evidence>
<dbReference type="AlphaFoldDB" id="A0A2W5IFA6"/>
<feature type="transmembrane region" description="Helical" evidence="9">
    <location>
        <begin position="90"/>
        <end position="111"/>
    </location>
</feature>
<dbReference type="PANTHER" id="PTHR47354">
    <property type="entry name" value="NADH OXIDOREDUCTASE HCR"/>
    <property type="match status" value="1"/>
</dbReference>
<dbReference type="InterPro" id="IPR017938">
    <property type="entry name" value="Riboflavin_synthase-like_b-brl"/>
</dbReference>
<feature type="transmembrane region" description="Helical" evidence="9">
    <location>
        <begin position="277"/>
        <end position="298"/>
    </location>
</feature>
<dbReference type="InterPro" id="IPR017927">
    <property type="entry name" value="FAD-bd_FR_type"/>
</dbReference>
<dbReference type="SUPFAM" id="SSF52343">
    <property type="entry name" value="Ferredoxin reductase-like, C-terminal NADP-linked domain"/>
    <property type="match status" value="1"/>
</dbReference>
<dbReference type="Proteomes" id="UP000248606">
    <property type="component" value="Unassembled WGS sequence"/>
</dbReference>
<evidence type="ECO:0000256" key="5">
    <source>
        <dbReference type="ARBA" id="ARBA00022827"/>
    </source>
</evidence>
<dbReference type="GO" id="GO:0051537">
    <property type="term" value="F:2 iron, 2 sulfur cluster binding"/>
    <property type="evidence" value="ECO:0007669"/>
    <property type="project" value="UniProtKB-KW"/>
</dbReference>
<comment type="cofactor">
    <cofactor evidence="1">
        <name>FAD</name>
        <dbReference type="ChEBI" id="CHEBI:57692"/>
    </cofactor>
</comment>
<organism evidence="11 12">
    <name type="scientific">Lawsonella clevelandensis</name>
    <dbReference type="NCBI Taxonomy" id="1528099"/>
    <lineage>
        <taxon>Bacteria</taxon>
        <taxon>Bacillati</taxon>
        <taxon>Actinomycetota</taxon>
        <taxon>Actinomycetes</taxon>
        <taxon>Mycobacteriales</taxon>
        <taxon>Lawsonellaceae</taxon>
        <taxon>Lawsonella</taxon>
    </lineage>
</organism>
<keyword evidence="6" id="KW-0560">Oxidoreductase</keyword>